<dbReference type="AlphaFoldDB" id="A0A645ELG1"/>
<protein>
    <submittedName>
        <fullName evidence="1">Uncharacterized protein</fullName>
    </submittedName>
</protein>
<gene>
    <name evidence="1" type="ORF">SDC9_150069</name>
</gene>
<name>A0A645ELG1_9ZZZZ</name>
<accession>A0A645ELG1</accession>
<sequence length="119" mass="13174">MVGTALHVVLQHRVKPDGSHPQIGKVAETVGDSFQVTSVAGIGVVAVHPIAGTHRDMVVRGVTLGKPVRHNQVEHIRWTETFHGHTLRIALFQLVVIRDFLLSFSKNDFELLRSTARNI</sequence>
<comment type="caution">
    <text evidence="1">The sequence shown here is derived from an EMBL/GenBank/DDBJ whole genome shotgun (WGS) entry which is preliminary data.</text>
</comment>
<evidence type="ECO:0000313" key="1">
    <source>
        <dbReference type="EMBL" id="MPN02848.1"/>
    </source>
</evidence>
<dbReference type="EMBL" id="VSSQ01048804">
    <property type="protein sequence ID" value="MPN02848.1"/>
    <property type="molecule type" value="Genomic_DNA"/>
</dbReference>
<reference evidence="1" key="1">
    <citation type="submission" date="2019-08" db="EMBL/GenBank/DDBJ databases">
        <authorList>
            <person name="Kucharzyk K."/>
            <person name="Murdoch R.W."/>
            <person name="Higgins S."/>
            <person name="Loffler F."/>
        </authorList>
    </citation>
    <scope>NUCLEOTIDE SEQUENCE</scope>
</reference>
<proteinExistence type="predicted"/>
<organism evidence="1">
    <name type="scientific">bioreactor metagenome</name>
    <dbReference type="NCBI Taxonomy" id="1076179"/>
    <lineage>
        <taxon>unclassified sequences</taxon>
        <taxon>metagenomes</taxon>
        <taxon>ecological metagenomes</taxon>
    </lineage>
</organism>